<dbReference type="InterPro" id="IPR029058">
    <property type="entry name" value="AB_hydrolase_fold"/>
</dbReference>
<organism evidence="3 4">
    <name type="scientific">Variovorax ginsengisoli</name>
    <dbReference type="NCBI Taxonomy" id="363844"/>
    <lineage>
        <taxon>Bacteria</taxon>
        <taxon>Pseudomonadati</taxon>
        <taxon>Pseudomonadota</taxon>
        <taxon>Betaproteobacteria</taxon>
        <taxon>Burkholderiales</taxon>
        <taxon>Comamonadaceae</taxon>
        <taxon>Variovorax</taxon>
    </lineage>
</organism>
<dbReference type="Proteomes" id="UP001169027">
    <property type="component" value="Unassembled WGS sequence"/>
</dbReference>
<name>A0ABT8S8C6_9BURK</name>
<protein>
    <submittedName>
        <fullName evidence="3">Alpha/beta hydrolase</fullName>
    </submittedName>
</protein>
<reference evidence="3" key="1">
    <citation type="submission" date="2023-06" db="EMBL/GenBank/DDBJ databases">
        <authorList>
            <person name="Jiang Y."/>
            <person name="Liu Q."/>
        </authorList>
    </citation>
    <scope>NUCLEOTIDE SEQUENCE</scope>
    <source>
        <strain evidence="3">CGMCC 1.12090</strain>
    </source>
</reference>
<dbReference type="SUPFAM" id="SSF53474">
    <property type="entry name" value="alpha/beta-Hydrolases"/>
    <property type="match status" value="1"/>
</dbReference>
<feature type="domain" description="AB hydrolase-1" evidence="2">
    <location>
        <begin position="5"/>
        <end position="285"/>
    </location>
</feature>
<accession>A0ABT8S8C6</accession>
<proteinExistence type="predicted"/>
<evidence type="ECO:0000256" key="1">
    <source>
        <dbReference type="SAM" id="MobiDB-lite"/>
    </source>
</evidence>
<evidence type="ECO:0000259" key="2">
    <source>
        <dbReference type="Pfam" id="PF12697"/>
    </source>
</evidence>
<feature type="region of interest" description="Disordered" evidence="1">
    <location>
        <begin position="174"/>
        <end position="204"/>
    </location>
</feature>
<dbReference type="PANTHER" id="PTHR43194:SF2">
    <property type="entry name" value="PEROXISOMAL MEMBRANE PROTEIN LPX1"/>
    <property type="match status" value="1"/>
</dbReference>
<sequence>MLPPVIFSHGNSFPASTYRVMLDSLRNRGFDVDAVEKFGHDPKYPVTDNWPHLVQQLADFAQARADRAGAPVLLVGHSLGGFLSLMCAALHPALARGVVLLDSPLIGGWRAGTINLMKRTPLMKSVSPGMISRKRRNTWEHREAVFEHFRSKKAFAKWDERVLRDYIEHGTFDLDDASDAGPPQGARAPSGGSEDTSVPSVGASSRALSFDRDVETAIYDTIPHNLGALLRAHPLKCRAAFVGGRQSVEMKRVGMAMTQQVTKGRIMMLDGTHLFPMEKPIATAAAVEAALRNLL</sequence>
<keyword evidence="4" id="KW-1185">Reference proteome</keyword>
<evidence type="ECO:0000313" key="3">
    <source>
        <dbReference type="EMBL" id="MDO1533661.1"/>
    </source>
</evidence>
<dbReference type="PANTHER" id="PTHR43194">
    <property type="entry name" value="HYDROLASE ALPHA/BETA FOLD FAMILY"/>
    <property type="match status" value="1"/>
</dbReference>
<comment type="caution">
    <text evidence="3">The sequence shown here is derived from an EMBL/GenBank/DDBJ whole genome shotgun (WGS) entry which is preliminary data.</text>
</comment>
<dbReference type="Pfam" id="PF12697">
    <property type="entry name" value="Abhydrolase_6"/>
    <property type="match status" value="1"/>
</dbReference>
<dbReference type="EMBL" id="JAUKVY010000010">
    <property type="protein sequence ID" value="MDO1533661.1"/>
    <property type="molecule type" value="Genomic_DNA"/>
</dbReference>
<feature type="compositionally biased region" description="Polar residues" evidence="1">
    <location>
        <begin position="193"/>
        <end position="204"/>
    </location>
</feature>
<dbReference type="Gene3D" id="3.40.50.1820">
    <property type="entry name" value="alpha/beta hydrolase"/>
    <property type="match status" value="1"/>
</dbReference>
<evidence type="ECO:0000313" key="4">
    <source>
        <dbReference type="Proteomes" id="UP001169027"/>
    </source>
</evidence>
<dbReference type="RefSeq" id="WP_301810565.1">
    <property type="nucleotide sequence ID" value="NZ_JAUJZH010000010.1"/>
</dbReference>
<keyword evidence="3" id="KW-0378">Hydrolase</keyword>
<dbReference type="InterPro" id="IPR050228">
    <property type="entry name" value="Carboxylesterase_BioH"/>
</dbReference>
<dbReference type="InterPro" id="IPR000073">
    <property type="entry name" value="AB_hydrolase_1"/>
</dbReference>
<dbReference type="GO" id="GO:0016787">
    <property type="term" value="F:hydrolase activity"/>
    <property type="evidence" value="ECO:0007669"/>
    <property type="project" value="UniProtKB-KW"/>
</dbReference>
<gene>
    <name evidence="3" type="ORF">Q2T77_15315</name>
</gene>